<dbReference type="FunFam" id="3.90.550.10:FF:000057">
    <property type="entry name" value="Glycosyltransferase-like protein, family 2"/>
    <property type="match status" value="1"/>
</dbReference>
<dbReference type="InterPro" id="IPR029044">
    <property type="entry name" value="Nucleotide-diphossugar_trans"/>
</dbReference>
<organism evidence="10 11">
    <name type="scientific">Methylacidimicrobium cyclopophantes</name>
    <dbReference type="NCBI Taxonomy" id="1041766"/>
    <lineage>
        <taxon>Bacteria</taxon>
        <taxon>Pseudomonadati</taxon>
        <taxon>Verrucomicrobiota</taxon>
        <taxon>Methylacidimicrobium</taxon>
    </lineage>
</organism>
<evidence type="ECO:0000256" key="2">
    <source>
        <dbReference type="ARBA" id="ARBA00022676"/>
    </source>
</evidence>
<keyword evidence="8" id="KW-0961">Cell wall biogenesis/degradation</keyword>
<dbReference type="GO" id="GO:0071555">
    <property type="term" value="P:cell wall organization"/>
    <property type="evidence" value="ECO:0007669"/>
    <property type="project" value="UniProtKB-KW"/>
</dbReference>
<dbReference type="SUPFAM" id="SSF53448">
    <property type="entry name" value="Nucleotide-diphospho-sugar transferases"/>
    <property type="match status" value="1"/>
</dbReference>
<feature type="transmembrane region" description="Helical" evidence="9">
    <location>
        <begin position="345"/>
        <end position="367"/>
    </location>
</feature>
<feature type="transmembrane region" description="Helical" evidence="9">
    <location>
        <begin position="406"/>
        <end position="425"/>
    </location>
</feature>
<feature type="transmembrane region" description="Helical" evidence="9">
    <location>
        <begin position="44"/>
        <end position="64"/>
    </location>
</feature>
<proteinExistence type="predicted"/>
<feature type="transmembrane region" description="Helical" evidence="9">
    <location>
        <begin position="373"/>
        <end position="394"/>
    </location>
</feature>
<name>A0A5E6MFU5_9BACT</name>
<dbReference type="Gene3D" id="3.90.550.10">
    <property type="entry name" value="Spore Coat Polysaccharide Biosynthesis Protein SpsA, Chain A"/>
    <property type="match status" value="1"/>
</dbReference>
<dbReference type="EC" id="2.4.1.32" evidence="10"/>
<keyword evidence="11" id="KW-1185">Reference proteome</keyword>
<dbReference type="PANTHER" id="PTHR32044">
    <property type="entry name" value="GLUCOMANNAN 4-BETA-MANNOSYLTRANSFERASE 9"/>
    <property type="match status" value="1"/>
</dbReference>
<accession>A0A5E6MFU5</accession>
<keyword evidence="2 10" id="KW-0328">Glycosyltransferase</keyword>
<evidence type="ECO:0000256" key="9">
    <source>
        <dbReference type="SAM" id="Phobius"/>
    </source>
</evidence>
<dbReference type="Pfam" id="PF13641">
    <property type="entry name" value="Glyco_tranf_2_3"/>
    <property type="match status" value="1"/>
</dbReference>
<evidence type="ECO:0000256" key="1">
    <source>
        <dbReference type="ARBA" id="ARBA00004653"/>
    </source>
</evidence>
<dbReference type="AlphaFoldDB" id="A0A5E6MFU5"/>
<keyword evidence="3 10" id="KW-0808">Transferase</keyword>
<keyword evidence="4 9" id="KW-0812">Transmembrane</keyword>
<comment type="caution">
    <text evidence="10">The sequence shown here is derived from an EMBL/GenBank/DDBJ whole genome shotgun (WGS) entry which is preliminary data.</text>
</comment>
<dbReference type="Proteomes" id="UP000381693">
    <property type="component" value="Unassembled WGS sequence"/>
</dbReference>
<evidence type="ECO:0000256" key="5">
    <source>
        <dbReference type="ARBA" id="ARBA00022989"/>
    </source>
</evidence>
<sequence>MIGNDSAPSRHRKTSQRDWCLVRPAPAGATKWGILLCKSCRERMIWVILLVLAVAMLPHAAHRLSLLIRIRRLRSGPPPSPNGEWPTVTVQLPIYNERFVVERLLRSVAALDYPADRFEIQVLDDSTDATSGEVERIAAELQESGICVAHLRRATRAGFKAGALQHGLERARGEFVAIFDADFVPPPDFLRKAVPYFSDPRVGMVQARWGFLNREENLLTRCEALFLDGHFLLEQAVRSNSGLFFNFNGTAGLWRKSCIEDAGGWDGGTLTEDLDLSYRAQFRGWRFVYAPEIVVPSELPAPLTAFRTQQHRWAKGAIQTARRHLPTLLRGSFPWRHKVEAGFHLLAHTIHPLVAVLVLLNLAILLAPDPSSWMQPLVSCLFTGLSLSFLLYLLAIQRLHRGRLDAGAWLLLPASLGLSLGMSFANTRSVLEGALNVPSSFVRTPKRGDGSCPTPGFSYLARHGWGLPLLELSVAAGFLWALVTAIRHGWWLALPGCLLHLFGFGFVGIGTLAAIFKGRSRSGAIAPA</sequence>
<evidence type="ECO:0000256" key="6">
    <source>
        <dbReference type="ARBA" id="ARBA00023034"/>
    </source>
</evidence>
<feature type="transmembrane region" description="Helical" evidence="9">
    <location>
        <begin position="465"/>
        <end position="483"/>
    </location>
</feature>
<evidence type="ECO:0000256" key="8">
    <source>
        <dbReference type="ARBA" id="ARBA00023316"/>
    </source>
</evidence>
<feature type="transmembrane region" description="Helical" evidence="9">
    <location>
        <begin position="490"/>
        <end position="516"/>
    </location>
</feature>
<evidence type="ECO:0000256" key="3">
    <source>
        <dbReference type="ARBA" id="ARBA00022679"/>
    </source>
</evidence>
<dbReference type="GO" id="GO:0047259">
    <property type="term" value="F:glucomannan 4-beta-mannosyltransferase activity"/>
    <property type="evidence" value="ECO:0007669"/>
    <property type="project" value="UniProtKB-EC"/>
</dbReference>
<keyword evidence="5 9" id="KW-1133">Transmembrane helix</keyword>
<gene>
    <name evidence="10" type="primary">CSLA</name>
    <name evidence="10" type="ORF">MAMC_02061</name>
</gene>
<keyword evidence="6" id="KW-0333">Golgi apparatus</keyword>
<evidence type="ECO:0000313" key="10">
    <source>
        <dbReference type="EMBL" id="VVM08348.1"/>
    </source>
</evidence>
<evidence type="ECO:0000256" key="4">
    <source>
        <dbReference type="ARBA" id="ARBA00022692"/>
    </source>
</evidence>
<keyword evidence="7 9" id="KW-0472">Membrane</keyword>
<reference evidence="10" key="1">
    <citation type="submission" date="2019-09" db="EMBL/GenBank/DDBJ databases">
        <authorList>
            <person name="Cremers G."/>
        </authorList>
    </citation>
    <scope>NUCLEOTIDE SEQUENCE [LARGE SCALE GENOMIC DNA]</scope>
    <source>
        <strain evidence="10">3B</strain>
    </source>
</reference>
<protein>
    <submittedName>
        <fullName evidence="10">Beta-mannan synthase</fullName>
        <ecNumber evidence="10">2.4.1.32</ecNumber>
    </submittedName>
</protein>
<dbReference type="PANTHER" id="PTHR32044:SF80">
    <property type="entry name" value="XYLOGLUCAN GLYCOSYLTRANSFERASE 2-RELATED"/>
    <property type="match status" value="1"/>
</dbReference>
<comment type="subcellular location">
    <subcellularLocation>
        <location evidence="1">Golgi apparatus membrane</location>
        <topology evidence="1">Multi-pass membrane protein</topology>
    </subcellularLocation>
</comment>
<dbReference type="EMBL" id="CABFUZ020000247">
    <property type="protein sequence ID" value="VVM08348.1"/>
    <property type="molecule type" value="Genomic_DNA"/>
</dbReference>
<evidence type="ECO:0000313" key="11">
    <source>
        <dbReference type="Proteomes" id="UP000381693"/>
    </source>
</evidence>
<dbReference type="CDD" id="cd06437">
    <property type="entry name" value="CESA_CaSu_A2"/>
    <property type="match status" value="1"/>
</dbReference>
<evidence type="ECO:0000256" key="7">
    <source>
        <dbReference type="ARBA" id="ARBA00023136"/>
    </source>
</evidence>